<evidence type="ECO:0000256" key="4">
    <source>
        <dbReference type="ARBA" id="ARBA00022617"/>
    </source>
</evidence>
<feature type="transmembrane region" description="Helical" evidence="11">
    <location>
        <begin position="143"/>
        <end position="166"/>
    </location>
</feature>
<dbReference type="OrthoDB" id="41618at2157"/>
<evidence type="ECO:0000313" key="13">
    <source>
        <dbReference type="Proteomes" id="UP000610960"/>
    </source>
</evidence>
<feature type="transmembrane region" description="Helical" evidence="11">
    <location>
        <begin position="411"/>
        <end position="435"/>
    </location>
</feature>
<proteinExistence type="predicted"/>
<feature type="transmembrane region" description="Helical" evidence="11">
    <location>
        <begin position="31"/>
        <end position="53"/>
    </location>
</feature>
<comment type="subcellular location">
    <subcellularLocation>
        <location evidence="1">Cell membrane</location>
        <topology evidence="1">Multi-pass membrane protein</topology>
    </subcellularLocation>
</comment>
<dbReference type="Proteomes" id="UP000610960">
    <property type="component" value="Unassembled WGS sequence"/>
</dbReference>
<accession>A0A830GUR3</accession>
<feature type="transmembrane region" description="Helical" evidence="11">
    <location>
        <begin position="461"/>
        <end position="483"/>
    </location>
</feature>
<dbReference type="GO" id="GO:0020037">
    <property type="term" value="F:heme binding"/>
    <property type="evidence" value="ECO:0007669"/>
    <property type="project" value="TreeGrafter"/>
</dbReference>
<evidence type="ECO:0000256" key="9">
    <source>
        <dbReference type="ARBA" id="ARBA00023004"/>
    </source>
</evidence>
<keyword evidence="2" id="KW-0813">Transport</keyword>
<sequence>MGELSTNSSLASIYVHTQNVDAALAMSTYGIYLHAVFLSLTLGIPLAITAWLIQWRRTGDGDYLRYAKTLSVVLAINFSLGVVTGTLVEFGLLDIWPTSMVLFAAPGFLPLAFEATIAFIGEAALLTLYLATLGKWSAYRSAAVLMANWALGSLSGYFILTVNAWMNVPWGAGTVPQALYPFLPSYGPQALNETGALNLMAVLMHYAASSPSGSLAVTNVGFTSMVGRLFDDAWLPLMNPDALVTTLHTLLAAYAVGLGTVAAILAFKHARSRDPKYMKLLKPILWILVVVLLVQPTLGGHLMGDAVVKYQPTKFTAMVALTGGSGVYGTEFLDPIEALFAYGDPYHPIHGFQYYIDQCSELGNTTFGELYSTMDPRMLGYVAPIANTTLADNCVDAVKSIESLAPLVSGFYYSMIVAGIVAGLASLLALFTFLWRAPAISRLSDAINYGVIGRVVGRDRVLPLLVLAMAIAADVASTAGWAAREVGRQPWTVYGMITTNEVVTPVTISPAFEAIVFLVFTAVAIGGGVAMIYAAKRPELLDRLRRAVGGGQ</sequence>
<keyword evidence="3" id="KW-1003">Cell membrane</keyword>
<dbReference type="GO" id="GO:0019646">
    <property type="term" value="P:aerobic electron transport chain"/>
    <property type="evidence" value="ECO:0007669"/>
    <property type="project" value="InterPro"/>
</dbReference>
<dbReference type="AlphaFoldDB" id="A0A830GUR3"/>
<keyword evidence="5 11" id="KW-0812">Transmembrane</keyword>
<feature type="transmembrane region" description="Helical" evidence="11">
    <location>
        <begin position="65"/>
        <end position="88"/>
    </location>
</feature>
<dbReference type="PANTHER" id="PTHR30365">
    <property type="entry name" value="CYTOCHROME D UBIQUINOL OXIDASE"/>
    <property type="match status" value="1"/>
</dbReference>
<keyword evidence="10 11" id="KW-0472">Membrane</keyword>
<feature type="transmembrane region" description="Helical" evidence="11">
    <location>
        <begin position="514"/>
        <end position="535"/>
    </location>
</feature>
<keyword evidence="9" id="KW-0408">Iron</keyword>
<organism evidence="12 13">
    <name type="scientific">Thermocladium modestius</name>
    <dbReference type="NCBI Taxonomy" id="62609"/>
    <lineage>
        <taxon>Archaea</taxon>
        <taxon>Thermoproteota</taxon>
        <taxon>Thermoprotei</taxon>
        <taxon>Thermoproteales</taxon>
        <taxon>Thermoproteaceae</taxon>
        <taxon>Thermocladium</taxon>
    </lineage>
</organism>
<dbReference type="GO" id="GO:0046872">
    <property type="term" value="F:metal ion binding"/>
    <property type="evidence" value="ECO:0007669"/>
    <property type="project" value="UniProtKB-KW"/>
</dbReference>
<evidence type="ECO:0000256" key="3">
    <source>
        <dbReference type="ARBA" id="ARBA00022475"/>
    </source>
</evidence>
<evidence type="ECO:0000256" key="7">
    <source>
        <dbReference type="ARBA" id="ARBA00022982"/>
    </source>
</evidence>
<evidence type="ECO:0000256" key="6">
    <source>
        <dbReference type="ARBA" id="ARBA00022723"/>
    </source>
</evidence>
<protein>
    <submittedName>
        <fullName evidence="12">Cytochrome oxidase subunit I</fullName>
    </submittedName>
</protein>
<feature type="transmembrane region" description="Helical" evidence="11">
    <location>
        <begin position="280"/>
        <end position="298"/>
    </location>
</feature>
<dbReference type="GO" id="GO:0016682">
    <property type="term" value="F:oxidoreductase activity, acting on diphenols and related substances as donors, oxygen as acceptor"/>
    <property type="evidence" value="ECO:0007669"/>
    <property type="project" value="TreeGrafter"/>
</dbReference>
<dbReference type="PANTHER" id="PTHR30365:SF14">
    <property type="entry name" value="CYTOCHROME BD MENAQUINOL OXIDASE SUBUNIT I-RELATED"/>
    <property type="match status" value="1"/>
</dbReference>
<keyword evidence="6" id="KW-0479">Metal-binding</keyword>
<evidence type="ECO:0000256" key="10">
    <source>
        <dbReference type="ARBA" id="ARBA00023136"/>
    </source>
</evidence>
<keyword evidence="13" id="KW-1185">Reference proteome</keyword>
<keyword evidence="8 11" id="KW-1133">Transmembrane helix</keyword>
<evidence type="ECO:0000256" key="11">
    <source>
        <dbReference type="SAM" id="Phobius"/>
    </source>
</evidence>
<comment type="caution">
    <text evidence="12">The sequence shown here is derived from an EMBL/GenBank/DDBJ whole genome shotgun (WGS) entry which is preliminary data.</text>
</comment>
<evidence type="ECO:0000256" key="2">
    <source>
        <dbReference type="ARBA" id="ARBA00022448"/>
    </source>
</evidence>
<keyword evidence="7" id="KW-0249">Electron transport</keyword>
<evidence type="ECO:0000256" key="8">
    <source>
        <dbReference type="ARBA" id="ARBA00022989"/>
    </source>
</evidence>
<dbReference type="GO" id="GO:0070069">
    <property type="term" value="C:cytochrome complex"/>
    <property type="evidence" value="ECO:0007669"/>
    <property type="project" value="InterPro"/>
</dbReference>
<dbReference type="InterPro" id="IPR002585">
    <property type="entry name" value="Cyt-d_ubiquinol_oxidase_su_1"/>
</dbReference>
<reference evidence="12" key="2">
    <citation type="submission" date="2020-09" db="EMBL/GenBank/DDBJ databases">
        <authorList>
            <person name="Sun Q."/>
            <person name="Ohkuma M."/>
        </authorList>
    </citation>
    <scope>NUCLEOTIDE SEQUENCE</scope>
    <source>
        <strain evidence="12">JCM 10088</strain>
    </source>
</reference>
<dbReference type="RefSeq" id="WP_188595790.1">
    <property type="nucleotide sequence ID" value="NZ_BMNL01000001.1"/>
</dbReference>
<name>A0A830GUR3_9CREN</name>
<feature type="transmembrane region" description="Helical" evidence="11">
    <location>
        <begin position="247"/>
        <end position="268"/>
    </location>
</feature>
<evidence type="ECO:0000256" key="5">
    <source>
        <dbReference type="ARBA" id="ARBA00022692"/>
    </source>
</evidence>
<evidence type="ECO:0000256" key="1">
    <source>
        <dbReference type="ARBA" id="ARBA00004651"/>
    </source>
</evidence>
<dbReference type="EMBL" id="BMNL01000001">
    <property type="protein sequence ID" value="GGP19623.1"/>
    <property type="molecule type" value="Genomic_DNA"/>
</dbReference>
<feature type="transmembrane region" description="Helical" evidence="11">
    <location>
        <begin position="108"/>
        <end position="131"/>
    </location>
</feature>
<dbReference type="GO" id="GO:0005886">
    <property type="term" value="C:plasma membrane"/>
    <property type="evidence" value="ECO:0007669"/>
    <property type="project" value="UniProtKB-SubCell"/>
</dbReference>
<gene>
    <name evidence="12" type="ORF">GCM10007981_04050</name>
</gene>
<dbReference type="GO" id="GO:0009055">
    <property type="term" value="F:electron transfer activity"/>
    <property type="evidence" value="ECO:0007669"/>
    <property type="project" value="InterPro"/>
</dbReference>
<reference evidence="12" key="1">
    <citation type="journal article" date="2014" name="Int. J. Syst. Evol. Microbiol.">
        <title>Complete genome sequence of Corynebacterium casei LMG S-19264T (=DSM 44701T), isolated from a smear-ripened cheese.</title>
        <authorList>
            <consortium name="US DOE Joint Genome Institute (JGI-PGF)"/>
            <person name="Walter F."/>
            <person name="Albersmeier A."/>
            <person name="Kalinowski J."/>
            <person name="Ruckert C."/>
        </authorList>
    </citation>
    <scope>NUCLEOTIDE SEQUENCE</scope>
    <source>
        <strain evidence="12">JCM 10088</strain>
    </source>
</reference>
<dbReference type="Pfam" id="PF01654">
    <property type="entry name" value="Cyt_bd_oxida_I"/>
    <property type="match status" value="1"/>
</dbReference>
<evidence type="ECO:0000313" key="12">
    <source>
        <dbReference type="EMBL" id="GGP19623.1"/>
    </source>
</evidence>
<keyword evidence="4" id="KW-0349">Heme</keyword>